<dbReference type="CDD" id="cd02966">
    <property type="entry name" value="TlpA_like_family"/>
    <property type="match status" value="1"/>
</dbReference>
<evidence type="ECO:0000313" key="6">
    <source>
        <dbReference type="EMBL" id="QGY47222.1"/>
    </source>
</evidence>
<evidence type="ECO:0000313" key="7">
    <source>
        <dbReference type="Proteomes" id="UP000428260"/>
    </source>
</evidence>
<keyword evidence="3" id="KW-0676">Redox-active center</keyword>
<reference evidence="6 7" key="1">
    <citation type="submission" date="2019-11" db="EMBL/GenBank/DDBJ databases">
        <authorList>
            <person name="Zheng R.K."/>
            <person name="Sun C.M."/>
        </authorList>
    </citation>
    <scope>NUCLEOTIDE SEQUENCE [LARGE SCALE GENOMIC DNA]</scope>
    <source>
        <strain evidence="6 7">WC007</strain>
    </source>
</reference>
<feature type="domain" description="Thioredoxin" evidence="5">
    <location>
        <begin position="27"/>
        <end position="190"/>
    </location>
</feature>
<sequence length="373" mass="43422">MRKLIILMLLCSTFPVFAQEHEEPKTLEPGAKAIDFNLKGTDDKMYSLSSFKDKDILIIIFSAPHCPTSQIYQDRIISIQKEYRDKGVQVVMINPNNPDSMALEERGYTDVGDSFEDMKIRAKDKGYNFPFLYDGETVETSFKYGPVSTPHTFVFDKGRVLRYVGRIDDSVEEEEVTQQDLRNALDAILDGKEVNPKQTKVIGCSVKWKWKTDHKNNNDKWWANHKVLFEEISGSDLKKLVQNNTDKLRVINVWATWCGPCVSEFSELIDTYRMYMWRDLEMYTINIDRIEKKDKVHKFLLDKHAAFNNNYIFGSGNTYELIENIDPEWQGNIPHTIIVEPGGKIVWRQSGALDFFELRKQIVDNRLLGRYFN</sequence>
<keyword evidence="7" id="KW-1185">Reference proteome</keyword>
<name>A0A6I6K448_9BACT</name>
<dbReference type="PROSITE" id="PS51352">
    <property type="entry name" value="THIOREDOXIN_2"/>
    <property type="match status" value="2"/>
</dbReference>
<protein>
    <submittedName>
        <fullName evidence="6">Redoxin domain-containing protein</fullName>
    </submittedName>
</protein>
<dbReference type="RefSeq" id="WP_158870879.1">
    <property type="nucleotide sequence ID" value="NZ_CP046401.1"/>
</dbReference>
<dbReference type="GO" id="GO:0017004">
    <property type="term" value="P:cytochrome complex assembly"/>
    <property type="evidence" value="ECO:0007669"/>
    <property type="project" value="UniProtKB-KW"/>
</dbReference>
<dbReference type="GO" id="GO:0030313">
    <property type="term" value="C:cell envelope"/>
    <property type="evidence" value="ECO:0007669"/>
    <property type="project" value="UniProtKB-SubCell"/>
</dbReference>
<dbReference type="GO" id="GO:0016209">
    <property type="term" value="F:antioxidant activity"/>
    <property type="evidence" value="ECO:0007669"/>
    <property type="project" value="InterPro"/>
</dbReference>
<dbReference type="InterPro" id="IPR017937">
    <property type="entry name" value="Thioredoxin_CS"/>
</dbReference>
<keyword evidence="2" id="KW-0201">Cytochrome c-type biogenesis</keyword>
<dbReference type="InterPro" id="IPR000866">
    <property type="entry name" value="AhpC/TSA"/>
</dbReference>
<dbReference type="GO" id="GO:0016491">
    <property type="term" value="F:oxidoreductase activity"/>
    <property type="evidence" value="ECO:0007669"/>
    <property type="project" value="InterPro"/>
</dbReference>
<dbReference type="InterPro" id="IPR047262">
    <property type="entry name" value="PRX-like1"/>
</dbReference>
<dbReference type="PANTHER" id="PTHR43640:SF1">
    <property type="entry name" value="THIOREDOXIN-DEPENDENT PEROXIREDOXIN"/>
    <property type="match status" value="1"/>
</dbReference>
<dbReference type="Proteomes" id="UP000428260">
    <property type="component" value="Chromosome"/>
</dbReference>
<dbReference type="InterPro" id="IPR013766">
    <property type="entry name" value="Thioredoxin_domain"/>
</dbReference>
<feature type="signal peptide" evidence="4">
    <location>
        <begin position="1"/>
        <end position="18"/>
    </location>
</feature>
<gene>
    <name evidence="6" type="ORF">GM418_27225</name>
</gene>
<feature type="chain" id="PRO_5026358768" evidence="4">
    <location>
        <begin position="19"/>
        <end position="373"/>
    </location>
</feature>
<dbReference type="KEGG" id="mcos:GM418_27225"/>
<feature type="domain" description="Thioredoxin" evidence="5">
    <location>
        <begin position="217"/>
        <end position="368"/>
    </location>
</feature>
<dbReference type="CDD" id="cd02969">
    <property type="entry name" value="PRX_like1"/>
    <property type="match status" value="1"/>
</dbReference>
<evidence type="ECO:0000256" key="4">
    <source>
        <dbReference type="SAM" id="SignalP"/>
    </source>
</evidence>
<dbReference type="AlphaFoldDB" id="A0A6I6K448"/>
<accession>A0A6I6K448</accession>
<keyword evidence="4" id="KW-0732">Signal</keyword>
<dbReference type="PROSITE" id="PS00194">
    <property type="entry name" value="THIOREDOXIN_1"/>
    <property type="match status" value="1"/>
</dbReference>
<evidence type="ECO:0000259" key="5">
    <source>
        <dbReference type="PROSITE" id="PS51352"/>
    </source>
</evidence>
<dbReference type="InterPro" id="IPR013740">
    <property type="entry name" value="Redoxin"/>
</dbReference>
<comment type="subcellular location">
    <subcellularLocation>
        <location evidence="1">Cell envelope</location>
    </subcellularLocation>
</comment>
<evidence type="ECO:0000256" key="3">
    <source>
        <dbReference type="ARBA" id="ARBA00023284"/>
    </source>
</evidence>
<proteinExistence type="predicted"/>
<organism evidence="6 7">
    <name type="scientific">Maribellus comscasis</name>
    <dbReference type="NCBI Taxonomy" id="2681766"/>
    <lineage>
        <taxon>Bacteria</taxon>
        <taxon>Pseudomonadati</taxon>
        <taxon>Bacteroidota</taxon>
        <taxon>Bacteroidia</taxon>
        <taxon>Marinilabiliales</taxon>
        <taxon>Prolixibacteraceae</taxon>
        <taxon>Maribellus</taxon>
    </lineage>
</organism>
<dbReference type="PANTHER" id="PTHR43640">
    <property type="entry name" value="OS07G0260300 PROTEIN"/>
    <property type="match status" value="1"/>
</dbReference>
<dbReference type="SUPFAM" id="SSF52833">
    <property type="entry name" value="Thioredoxin-like"/>
    <property type="match status" value="2"/>
</dbReference>
<dbReference type="EMBL" id="CP046401">
    <property type="protein sequence ID" value="QGY47222.1"/>
    <property type="molecule type" value="Genomic_DNA"/>
</dbReference>
<dbReference type="Pfam" id="PF00578">
    <property type="entry name" value="AhpC-TSA"/>
    <property type="match status" value="1"/>
</dbReference>
<dbReference type="InterPro" id="IPR036249">
    <property type="entry name" value="Thioredoxin-like_sf"/>
</dbReference>
<evidence type="ECO:0000256" key="2">
    <source>
        <dbReference type="ARBA" id="ARBA00022748"/>
    </source>
</evidence>
<dbReference type="Pfam" id="PF08534">
    <property type="entry name" value="Redoxin"/>
    <property type="match status" value="1"/>
</dbReference>
<dbReference type="Gene3D" id="3.40.30.10">
    <property type="entry name" value="Glutaredoxin"/>
    <property type="match status" value="2"/>
</dbReference>
<evidence type="ECO:0000256" key="1">
    <source>
        <dbReference type="ARBA" id="ARBA00004196"/>
    </source>
</evidence>